<reference evidence="2" key="1">
    <citation type="journal article" date="2014" name="Front. Microbiol.">
        <title>High frequency of phylogenetically diverse reductive dehalogenase-homologous genes in deep subseafloor sedimentary metagenomes.</title>
        <authorList>
            <person name="Kawai M."/>
            <person name="Futagami T."/>
            <person name="Toyoda A."/>
            <person name="Takaki Y."/>
            <person name="Nishi S."/>
            <person name="Hori S."/>
            <person name="Arai W."/>
            <person name="Tsubouchi T."/>
            <person name="Morono Y."/>
            <person name="Uchiyama I."/>
            <person name="Ito T."/>
            <person name="Fujiyama A."/>
            <person name="Inagaki F."/>
            <person name="Takami H."/>
        </authorList>
    </citation>
    <scope>NUCLEOTIDE SEQUENCE</scope>
    <source>
        <strain evidence="2">Expedition CK06-06</strain>
    </source>
</reference>
<dbReference type="InterPro" id="IPR008979">
    <property type="entry name" value="Galactose-bd-like_sf"/>
</dbReference>
<sequence length="274" mass="29438">IGLGVKDVAIETSVDGENWTDLENVPQFAQATGSASYTANTVVDFGGTMAKYVRLWIHDNYGLMPQYGLSEVRFIALRPICGVFVLDDFEAYDDKCKRIFFAWGDGLGHNGGTDIEDCDVMSSKGNGGGAIVGHDIQPFTEKTIVNSGRQSMPIVYDNSFGTSEVKLSLPGQNWHASGVETLLLAFYGATGNTGELFVKINDIEIVYDGDPAHIALAQWQTWEIDLASVTDELTHVTELTIGVVGDKATGSLYIDDISLAAPACDAGQADPNDV</sequence>
<name>X0TGY8_9ZZZZ</name>
<feature type="non-terminal residue" evidence="2">
    <location>
        <position position="1"/>
    </location>
</feature>
<dbReference type="InterPro" id="IPR000421">
    <property type="entry name" value="FA58C"/>
</dbReference>
<feature type="domain" description="F5/8 type C" evidence="1">
    <location>
        <begin position="1"/>
        <end position="55"/>
    </location>
</feature>
<dbReference type="AlphaFoldDB" id="X0TGY8"/>
<dbReference type="EMBL" id="BARS01019580">
    <property type="protein sequence ID" value="GAF92474.1"/>
    <property type="molecule type" value="Genomic_DNA"/>
</dbReference>
<protein>
    <recommendedName>
        <fullName evidence="1">F5/8 type C domain-containing protein</fullName>
    </recommendedName>
</protein>
<proteinExistence type="predicted"/>
<dbReference type="PROSITE" id="PS50022">
    <property type="entry name" value="FA58C_3"/>
    <property type="match status" value="1"/>
</dbReference>
<organism evidence="2">
    <name type="scientific">marine sediment metagenome</name>
    <dbReference type="NCBI Taxonomy" id="412755"/>
    <lineage>
        <taxon>unclassified sequences</taxon>
        <taxon>metagenomes</taxon>
        <taxon>ecological metagenomes</taxon>
    </lineage>
</organism>
<accession>X0TGY8</accession>
<evidence type="ECO:0000259" key="1">
    <source>
        <dbReference type="PROSITE" id="PS50022"/>
    </source>
</evidence>
<dbReference type="Gene3D" id="2.60.120.260">
    <property type="entry name" value="Galactose-binding domain-like"/>
    <property type="match status" value="2"/>
</dbReference>
<evidence type="ECO:0000313" key="2">
    <source>
        <dbReference type="EMBL" id="GAF92474.1"/>
    </source>
</evidence>
<dbReference type="SUPFAM" id="SSF49785">
    <property type="entry name" value="Galactose-binding domain-like"/>
    <property type="match status" value="1"/>
</dbReference>
<feature type="non-terminal residue" evidence="2">
    <location>
        <position position="274"/>
    </location>
</feature>
<comment type="caution">
    <text evidence="2">The sequence shown here is derived from an EMBL/GenBank/DDBJ whole genome shotgun (WGS) entry which is preliminary data.</text>
</comment>
<gene>
    <name evidence="2" type="ORF">S01H1_31705</name>
</gene>